<dbReference type="PANTHER" id="PTHR43795">
    <property type="entry name" value="BIFUNCTIONAL ASPARTATE AMINOTRANSFERASE AND GLUTAMATE/ASPARTATE-PREPHENATE AMINOTRANSFERASE-RELATED"/>
    <property type="match status" value="1"/>
</dbReference>
<dbReference type="GO" id="GO:0030170">
    <property type="term" value="F:pyridoxal phosphate binding"/>
    <property type="evidence" value="ECO:0007669"/>
    <property type="project" value="InterPro"/>
</dbReference>
<evidence type="ECO:0000313" key="8">
    <source>
        <dbReference type="Proteomes" id="UP000663829"/>
    </source>
</evidence>
<dbReference type="Gene3D" id="3.40.640.10">
    <property type="entry name" value="Type I PLP-dependent aspartate aminotransferase-like (Major domain)"/>
    <property type="match status" value="1"/>
</dbReference>
<gene>
    <name evidence="5" type="ORF">GPM918_LOCUS3936</name>
    <name evidence="4" type="ORF">OVA965_LOCUS2321</name>
    <name evidence="7" type="ORF">SRO942_LOCUS3936</name>
    <name evidence="6" type="ORF">TMI583_LOCUS2321</name>
</gene>
<dbReference type="EMBL" id="CAJNOK010000485">
    <property type="protein sequence ID" value="CAF0756700.1"/>
    <property type="molecule type" value="Genomic_DNA"/>
</dbReference>
<reference evidence="5" key="1">
    <citation type="submission" date="2021-02" db="EMBL/GenBank/DDBJ databases">
        <authorList>
            <person name="Nowell W R."/>
        </authorList>
    </citation>
    <scope>NUCLEOTIDE SEQUENCE</scope>
</reference>
<dbReference type="PANTHER" id="PTHR43795:SF39">
    <property type="entry name" value="AMINOTRANSFERASE CLASS I_CLASSII DOMAIN-CONTAINING PROTEIN"/>
    <property type="match status" value="1"/>
</dbReference>
<accession>A0A813TJP8</accession>
<dbReference type="Proteomes" id="UP000677228">
    <property type="component" value="Unassembled WGS sequence"/>
</dbReference>
<proteinExistence type="predicted"/>
<dbReference type="GO" id="GO:0008483">
    <property type="term" value="F:transaminase activity"/>
    <property type="evidence" value="ECO:0007669"/>
    <property type="project" value="TreeGrafter"/>
</dbReference>
<evidence type="ECO:0000256" key="2">
    <source>
        <dbReference type="SAM" id="SignalP"/>
    </source>
</evidence>
<dbReference type="CDD" id="cd00609">
    <property type="entry name" value="AAT_like"/>
    <property type="match status" value="1"/>
</dbReference>
<dbReference type="Gene3D" id="3.90.1150.10">
    <property type="entry name" value="Aspartate Aminotransferase, domain 1"/>
    <property type="match status" value="1"/>
</dbReference>
<dbReference type="EMBL" id="CAJOBA010000485">
    <property type="protein sequence ID" value="CAF3535946.1"/>
    <property type="molecule type" value="Genomic_DNA"/>
</dbReference>
<dbReference type="InterPro" id="IPR015424">
    <property type="entry name" value="PyrdxlP-dep_Trfase"/>
</dbReference>
<comment type="caution">
    <text evidence="5">The sequence shown here is derived from an EMBL/GenBank/DDBJ whole genome shotgun (WGS) entry which is preliminary data.</text>
</comment>
<evidence type="ECO:0000313" key="7">
    <source>
        <dbReference type="EMBL" id="CAF3594728.1"/>
    </source>
</evidence>
<dbReference type="OrthoDB" id="691673at2759"/>
<dbReference type="InterPro" id="IPR015421">
    <property type="entry name" value="PyrdxlP-dep_Trfase_major"/>
</dbReference>
<dbReference type="EMBL" id="CAJOBC010000507">
    <property type="protein sequence ID" value="CAF3594728.1"/>
    <property type="molecule type" value="Genomic_DNA"/>
</dbReference>
<dbReference type="SUPFAM" id="SSF53383">
    <property type="entry name" value="PLP-dependent transferases"/>
    <property type="match status" value="1"/>
</dbReference>
<keyword evidence="2" id="KW-0732">Signal</keyword>
<feature type="domain" description="Aminotransferase class I/classII large" evidence="3">
    <location>
        <begin position="2"/>
        <end position="306"/>
    </location>
</feature>
<evidence type="ECO:0000259" key="3">
    <source>
        <dbReference type="Pfam" id="PF00155"/>
    </source>
</evidence>
<dbReference type="InterPro" id="IPR004839">
    <property type="entry name" value="Aminotransferase_I/II_large"/>
</dbReference>
<evidence type="ECO:0000313" key="6">
    <source>
        <dbReference type="EMBL" id="CAF3535946.1"/>
    </source>
</evidence>
<protein>
    <recommendedName>
        <fullName evidence="3">Aminotransferase class I/classII large domain-containing protein</fullName>
    </recommendedName>
</protein>
<evidence type="ECO:0000313" key="5">
    <source>
        <dbReference type="EMBL" id="CAF0809170.1"/>
    </source>
</evidence>
<dbReference type="Proteomes" id="UP000663829">
    <property type="component" value="Unassembled WGS sequence"/>
</dbReference>
<keyword evidence="8" id="KW-1185">Reference proteome</keyword>
<dbReference type="PRINTS" id="PR00753">
    <property type="entry name" value="ACCSYNTHASE"/>
</dbReference>
<dbReference type="Proteomes" id="UP000682733">
    <property type="component" value="Unassembled WGS sequence"/>
</dbReference>
<keyword evidence="1" id="KW-0663">Pyridoxal phosphate</keyword>
<dbReference type="InterPro" id="IPR050478">
    <property type="entry name" value="Ethylene_sulfur-biosynth"/>
</dbReference>
<name>A0A813TJP8_9BILA</name>
<organism evidence="5 8">
    <name type="scientific">Didymodactylos carnosus</name>
    <dbReference type="NCBI Taxonomy" id="1234261"/>
    <lineage>
        <taxon>Eukaryota</taxon>
        <taxon>Metazoa</taxon>
        <taxon>Spiralia</taxon>
        <taxon>Gnathifera</taxon>
        <taxon>Rotifera</taxon>
        <taxon>Eurotatoria</taxon>
        <taxon>Bdelloidea</taxon>
        <taxon>Philodinida</taxon>
        <taxon>Philodinidae</taxon>
        <taxon>Didymodactylos</taxon>
    </lineage>
</organism>
<sequence>MVISNGATCVITLLSYVLADDGDVFLISSPFYTVLDHDVNVLTKNSLVRCPLLGQEKGEFSLHVDSYKHGYEKAQLDGLRVRGIIIVNPGNPVGDIYDERTLMPILEFAAEKQLHVIVDEIYALSTFTTLHEPFQSILSYKHLPDPKRTHFVWAFSKDFSMSGVRVGVLYSSIEVCMIASKVNFSFLPSGAVQGLMMSLLSDKEWTNRYVRTNKERLTEKFYSVKKQLELMSDGRIKVYEAQAGLFIWADFGLYLNEKSFDEELKLFNMIFDAGLYITCGKILGCNEPGWFRLIFSVKDSWIEEGLIRLKTALNKYEFNT</sequence>
<dbReference type="AlphaFoldDB" id="A0A813TJP8"/>
<dbReference type="EMBL" id="CAJNOQ010000507">
    <property type="protein sequence ID" value="CAF0809170.1"/>
    <property type="molecule type" value="Genomic_DNA"/>
</dbReference>
<dbReference type="GO" id="GO:0006520">
    <property type="term" value="P:amino acid metabolic process"/>
    <property type="evidence" value="ECO:0007669"/>
    <property type="project" value="TreeGrafter"/>
</dbReference>
<evidence type="ECO:0000256" key="1">
    <source>
        <dbReference type="ARBA" id="ARBA00022898"/>
    </source>
</evidence>
<evidence type="ECO:0000313" key="4">
    <source>
        <dbReference type="EMBL" id="CAF0756700.1"/>
    </source>
</evidence>
<feature type="signal peptide" evidence="2">
    <location>
        <begin position="1"/>
        <end position="19"/>
    </location>
</feature>
<dbReference type="InterPro" id="IPR015422">
    <property type="entry name" value="PyrdxlP-dep_Trfase_small"/>
</dbReference>
<feature type="chain" id="PRO_5035597529" description="Aminotransferase class I/classII large domain-containing protein" evidence="2">
    <location>
        <begin position="20"/>
        <end position="320"/>
    </location>
</feature>
<dbReference type="Proteomes" id="UP000681722">
    <property type="component" value="Unassembled WGS sequence"/>
</dbReference>
<dbReference type="Pfam" id="PF00155">
    <property type="entry name" value="Aminotran_1_2"/>
    <property type="match status" value="1"/>
</dbReference>